<feature type="non-terminal residue" evidence="1">
    <location>
        <position position="1"/>
    </location>
</feature>
<reference evidence="1" key="1">
    <citation type="submission" date="2022-11" db="EMBL/GenBank/DDBJ databases">
        <title>Centuries of genome instability and evolution in soft-shell clam transmissible cancer (bioRxiv).</title>
        <authorList>
            <person name="Hart S.F.M."/>
            <person name="Yonemitsu M.A."/>
            <person name="Giersch R.M."/>
            <person name="Beal B.F."/>
            <person name="Arriagada G."/>
            <person name="Davis B.W."/>
            <person name="Ostrander E.A."/>
            <person name="Goff S.P."/>
            <person name="Metzger M.J."/>
        </authorList>
    </citation>
    <scope>NUCLEOTIDE SEQUENCE</scope>
    <source>
        <strain evidence="1">MELC-2E11</strain>
        <tissue evidence="1">Siphon/mantle</tissue>
    </source>
</reference>
<name>A0ABY7DVV6_MYAAR</name>
<evidence type="ECO:0000313" key="1">
    <source>
        <dbReference type="EMBL" id="WAQ99080.1"/>
    </source>
</evidence>
<dbReference type="Proteomes" id="UP001164746">
    <property type="component" value="Chromosome 3"/>
</dbReference>
<keyword evidence="2" id="KW-1185">Reference proteome</keyword>
<protein>
    <submittedName>
        <fullName evidence="1">Uncharacterized protein</fullName>
    </submittedName>
</protein>
<dbReference type="PANTHER" id="PTHR33395:SF22">
    <property type="entry name" value="REVERSE TRANSCRIPTASE DOMAIN-CONTAINING PROTEIN"/>
    <property type="match status" value="1"/>
</dbReference>
<dbReference type="EMBL" id="CP111014">
    <property type="protein sequence ID" value="WAQ99080.1"/>
    <property type="molecule type" value="Genomic_DNA"/>
</dbReference>
<organism evidence="1 2">
    <name type="scientific">Mya arenaria</name>
    <name type="common">Soft-shell clam</name>
    <dbReference type="NCBI Taxonomy" id="6604"/>
    <lineage>
        <taxon>Eukaryota</taxon>
        <taxon>Metazoa</taxon>
        <taxon>Spiralia</taxon>
        <taxon>Lophotrochozoa</taxon>
        <taxon>Mollusca</taxon>
        <taxon>Bivalvia</taxon>
        <taxon>Autobranchia</taxon>
        <taxon>Heteroconchia</taxon>
        <taxon>Euheterodonta</taxon>
        <taxon>Imparidentia</taxon>
        <taxon>Neoheterodontei</taxon>
        <taxon>Myida</taxon>
        <taxon>Myoidea</taxon>
        <taxon>Myidae</taxon>
        <taxon>Mya</taxon>
    </lineage>
</organism>
<proteinExistence type="predicted"/>
<accession>A0ABY7DVV6</accession>
<sequence length="228" mass="25973">MPTYQTCFSQTTRPKFFWNYIKFKKKDNLGVSSLKKDWLAYGDGKQNAELLKDQAPSSFCRASNHTKFQDRTRYLLDYSCPSRIVSMPSKTFQLSLDLSQIPLDLKTALVSPVFKKGNLSSPSNYRPISLTSVSCKFHTLVYFRKRTIMEKEAQPTPGLKTFSRRPHNRLSLRAPSQLPATSDVPQSSVHGPLLFLANNVIRLKLLRVKSKVYAVAGTFLPAITRHRQ</sequence>
<evidence type="ECO:0000313" key="2">
    <source>
        <dbReference type="Proteomes" id="UP001164746"/>
    </source>
</evidence>
<dbReference type="PANTHER" id="PTHR33395">
    <property type="entry name" value="TRANSCRIPTASE, PUTATIVE-RELATED-RELATED"/>
    <property type="match status" value="1"/>
</dbReference>
<gene>
    <name evidence="1" type="ORF">MAR_023453</name>
</gene>